<dbReference type="InterPro" id="IPR036864">
    <property type="entry name" value="Zn2-C6_fun-type_DNA-bd_sf"/>
</dbReference>
<proteinExistence type="predicted"/>
<feature type="region of interest" description="Disordered" evidence="2">
    <location>
        <begin position="370"/>
        <end position="420"/>
    </location>
</feature>
<evidence type="ECO:0000313" key="3">
    <source>
        <dbReference type="EMBL" id="KAG6000829.1"/>
    </source>
</evidence>
<protein>
    <recommendedName>
        <fullName evidence="5">Zn(2)-C6 fungal-type domain-containing protein</fullName>
    </recommendedName>
</protein>
<dbReference type="CDD" id="cd00067">
    <property type="entry name" value="GAL4"/>
    <property type="match status" value="1"/>
</dbReference>
<feature type="region of interest" description="Disordered" evidence="2">
    <location>
        <begin position="1"/>
        <end position="20"/>
    </location>
</feature>
<feature type="compositionally biased region" description="Polar residues" evidence="2">
    <location>
        <begin position="79"/>
        <end position="89"/>
    </location>
</feature>
<dbReference type="OrthoDB" id="25818at2759"/>
<keyword evidence="4" id="KW-1185">Reference proteome</keyword>
<feature type="compositionally biased region" description="Low complexity" evidence="2">
    <location>
        <begin position="395"/>
        <end position="406"/>
    </location>
</feature>
<dbReference type="InterPro" id="IPR001138">
    <property type="entry name" value="Zn2Cys6_DnaBD"/>
</dbReference>
<dbReference type="Proteomes" id="UP000748025">
    <property type="component" value="Unassembled WGS sequence"/>
</dbReference>
<sequence>MSAFTALNGGSPKGTGSPAEKCIKVCTSDKATTSHSQSSPKTSSAYKEGWSTKIIDQPPFSCGGFAKADATQKRKRSVSTECASRTAQTPEAAPIRPPNENREMTSTPQRESSKHIEEEGRDQDVSWPTQHHSRAERNGYDSPPQDSEASTHEQTEDQGGDALQRVSGQQDHSDCTNNSPDAEDQSVAAYGSSYEGEQRQDSMLHHDPKKRKRNFSNRTKTGCFTCRRRKKKCDEQKPEYTKAPAVPLESKDPSYVPPGAYGMPQHGAYGSQPIKREPLPHYRGQHLRIDPPQGRPLAVVSDDDRPTASTISTMTSGASATTPENKLSTISYHSSNVFPTPISANTQAPPFGERMAKDYQRVAALHDLGRGSESETTHPSSHLPQINLLHPNRPGSPAAPHSAPHSAPHPPVPSSTAKADKGLKSAVQSLLSRTVGLLVAPLFFLAVRLAKEVL</sequence>
<feature type="compositionally biased region" description="Polar residues" evidence="2">
    <location>
        <begin position="166"/>
        <end position="180"/>
    </location>
</feature>
<dbReference type="AlphaFoldDB" id="A0A9P7N877"/>
<feature type="compositionally biased region" description="Basic and acidic residues" evidence="2">
    <location>
        <begin position="111"/>
        <end position="124"/>
    </location>
</feature>
<feature type="region of interest" description="Disordered" evidence="2">
    <location>
        <begin position="28"/>
        <end position="324"/>
    </location>
</feature>
<feature type="non-terminal residue" evidence="3">
    <location>
        <position position="1"/>
    </location>
</feature>
<dbReference type="GO" id="GO:0008270">
    <property type="term" value="F:zinc ion binding"/>
    <property type="evidence" value="ECO:0007669"/>
    <property type="project" value="InterPro"/>
</dbReference>
<evidence type="ECO:0000313" key="4">
    <source>
        <dbReference type="Proteomes" id="UP000748025"/>
    </source>
</evidence>
<dbReference type="SUPFAM" id="SSF57701">
    <property type="entry name" value="Zn2/Cys6 DNA-binding domain"/>
    <property type="match status" value="1"/>
</dbReference>
<dbReference type="GO" id="GO:0000981">
    <property type="term" value="F:DNA-binding transcription factor activity, RNA polymerase II-specific"/>
    <property type="evidence" value="ECO:0007669"/>
    <property type="project" value="InterPro"/>
</dbReference>
<name>A0A9P7N877_9HYPO</name>
<evidence type="ECO:0008006" key="5">
    <source>
        <dbReference type="Google" id="ProtNLM"/>
    </source>
</evidence>
<feature type="compositionally biased region" description="Polar residues" evidence="2">
    <location>
        <begin position="307"/>
        <end position="324"/>
    </location>
</feature>
<evidence type="ECO:0000256" key="2">
    <source>
        <dbReference type="SAM" id="MobiDB-lite"/>
    </source>
</evidence>
<evidence type="ECO:0000256" key="1">
    <source>
        <dbReference type="ARBA" id="ARBA00023242"/>
    </source>
</evidence>
<comment type="caution">
    <text evidence="3">The sequence shown here is derived from an EMBL/GenBank/DDBJ whole genome shotgun (WGS) entry which is preliminary data.</text>
</comment>
<reference evidence="3" key="1">
    <citation type="journal article" date="2020" name="bioRxiv">
        <title>Whole genome comparisons of ergot fungi reveals the divergence and evolution of species within the genus Claviceps are the result of varying mechanisms driving genome evolution and host range expansion.</title>
        <authorList>
            <person name="Wyka S.A."/>
            <person name="Mondo S.J."/>
            <person name="Liu M."/>
            <person name="Dettman J."/>
            <person name="Nalam V."/>
            <person name="Broders K.D."/>
        </authorList>
    </citation>
    <scope>NUCLEOTIDE SEQUENCE</scope>
    <source>
        <strain evidence="3">CCC 602</strain>
    </source>
</reference>
<feature type="compositionally biased region" description="Basic and acidic residues" evidence="2">
    <location>
        <begin position="196"/>
        <end position="206"/>
    </location>
</feature>
<keyword evidence="1" id="KW-0539">Nucleus</keyword>
<dbReference type="EMBL" id="SRPW01001492">
    <property type="protein sequence ID" value="KAG6000829.1"/>
    <property type="molecule type" value="Genomic_DNA"/>
</dbReference>
<organism evidence="3 4">
    <name type="scientific">Claviceps pusilla</name>
    <dbReference type="NCBI Taxonomy" id="123648"/>
    <lineage>
        <taxon>Eukaryota</taxon>
        <taxon>Fungi</taxon>
        <taxon>Dikarya</taxon>
        <taxon>Ascomycota</taxon>
        <taxon>Pezizomycotina</taxon>
        <taxon>Sordariomycetes</taxon>
        <taxon>Hypocreomycetidae</taxon>
        <taxon>Hypocreales</taxon>
        <taxon>Clavicipitaceae</taxon>
        <taxon>Claviceps</taxon>
    </lineage>
</organism>
<gene>
    <name evidence="3" type="ORF">E4U43_001496</name>
</gene>
<accession>A0A9P7N877</accession>
<feature type="compositionally biased region" description="Low complexity" evidence="2">
    <location>
        <begin position="33"/>
        <end position="44"/>
    </location>
</feature>